<dbReference type="InterPro" id="IPR046230">
    <property type="entry name" value="DUF6263"/>
</dbReference>
<gene>
    <name evidence="1" type="ORF">EOD41_15550</name>
</gene>
<dbReference type="EMBL" id="SACK01000007">
    <property type="protein sequence ID" value="RVT99854.1"/>
    <property type="molecule type" value="Genomic_DNA"/>
</dbReference>
<dbReference type="RefSeq" id="WP_127706574.1">
    <property type="nucleotide sequence ID" value="NZ_SACK01000007.1"/>
</dbReference>
<dbReference type="AlphaFoldDB" id="A0A3S2UMU2"/>
<evidence type="ECO:0000313" key="2">
    <source>
        <dbReference type="Proteomes" id="UP000282759"/>
    </source>
</evidence>
<evidence type="ECO:0000313" key="1">
    <source>
        <dbReference type="EMBL" id="RVT99854.1"/>
    </source>
</evidence>
<dbReference type="OrthoDB" id="3034330at2"/>
<protein>
    <submittedName>
        <fullName evidence="1">Uncharacterized protein</fullName>
    </submittedName>
</protein>
<organism evidence="1 2">
    <name type="scientific">Mucilaginibacter limnophilus</name>
    <dbReference type="NCBI Taxonomy" id="1932778"/>
    <lineage>
        <taxon>Bacteria</taxon>
        <taxon>Pseudomonadati</taxon>
        <taxon>Bacteroidota</taxon>
        <taxon>Sphingobacteriia</taxon>
        <taxon>Sphingobacteriales</taxon>
        <taxon>Sphingobacteriaceae</taxon>
        <taxon>Mucilaginibacter</taxon>
    </lineage>
</organism>
<keyword evidence="2" id="KW-1185">Reference proteome</keyword>
<dbReference type="Proteomes" id="UP000282759">
    <property type="component" value="Unassembled WGS sequence"/>
</dbReference>
<accession>A0A3S2UMU2</accession>
<proteinExistence type="predicted"/>
<sequence length="305" mass="33722">MKIIFCFVTLLMLNTACFSQKLWPHLQLKQAAVYKCNILAKNQILQTINGHQLDISTTINARMQFTVNGINDTLYNVKMCYDSIGLKIDLLGATLNYNSDTVNAKNIFSAILNRLKLRSCNLNLSHTGIIMDIDSIETVLKNITDSIGNFSASQKEQALAQLQQTFSTGEVKAGIEAFTHIYPEAPVSRTEKWVIDNIISGRMQANQHAIHFIKDVTAFNYVIEGGATINTADAMASLNGMPVKYRLAGRSNATITVDKKTGWIKQAKIMRTLKGNAEIQDNPKLPGGMLIPTETIVTISVLPDK</sequence>
<name>A0A3S2UMU2_9SPHI</name>
<dbReference type="Pfam" id="PF19777">
    <property type="entry name" value="DUF6263"/>
    <property type="match status" value="1"/>
</dbReference>
<reference evidence="1 2" key="1">
    <citation type="submission" date="2019-01" db="EMBL/GenBank/DDBJ databases">
        <authorList>
            <person name="Chen W.-M."/>
        </authorList>
    </citation>
    <scope>NUCLEOTIDE SEQUENCE [LARGE SCALE GENOMIC DNA]</scope>
    <source>
        <strain evidence="1 2">YBJ-36</strain>
    </source>
</reference>
<comment type="caution">
    <text evidence="1">The sequence shown here is derived from an EMBL/GenBank/DDBJ whole genome shotgun (WGS) entry which is preliminary data.</text>
</comment>